<accession>A0A395VBW6</accession>
<dbReference type="Gene3D" id="1.10.246.80">
    <property type="match status" value="1"/>
</dbReference>
<evidence type="ECO:0000313" key="13">
    <source>
        <dbReference type="EMBL" id="RGS41054.1"/>
    </source>
</evidence>
<dbReference type="GO" id="GO:0000049">
    <property type="term" value="F:tRNA binding"/>
    <property type="evidence" value="ECO:0007669"/>
    <property type="project" value="TreeGrafter"/>
</dbReference>
<dbReference type="AlphaFoldDB" id="A0A395VBW6"/>
<organism evidence="13 14">
    <name type="scientific">Roseburia hominis</name>
    <dbReference type="NCBI Taxonomy" id="301301"/>
    <lineage>
        <taxon>Bacteria</taxon>
        <taxon>Bacillati</taxon>
        <taxon>Bacillota</taxon>
        <taxon>Clostridia</taxon>
        <taxon>Lachnospirales</taxon>
        <taxon>Lachnospiraceae</taxon>
        <taxon>Roseburia</taxon>
    </lineage>
</organism>
<gene>
    <name evidence="13" type="ORF">DWX93_07585</name>
</gene>
<dbReference type="Pfam" id="PF01743">
    <property type="entry name" value="PolyA_pol"/>
    <property type="match status" value="1"/>
</dbReference>
<dbReference type="PANTHER" id="PTHR46173:SF1">
    <property type="entry name" value="CCA TRNA NUCLEOTIDYLTRANSFERASE 1, MITOCHONDRIAL"/>
    <property type="match status" value="1"/>
</dbReference>
<evidence type="ECO:0000256" key="5">
    <source>
        <dbReference type="ARBA" id="ARBA00022723"/>
    </source>
</evidence>
<dbReference type="Pfam" id="PF13735">
    <property type="entry name" value="tRNA_NucTran2_2"/>
    <property type="match status" value="1"/>
</dbReference>
<dbReference type="NCBIfam" id="NF009814">
    <property type="entry name" value="PRK13299.1"/>
    <property type="match status" value="1"/>
</dbReference>
<dbReference type="InterPro" id="IPR003607">
    <property type="entry name" value="HD/PDEase_dom"/>
</dbReference>
<name>A0A395VBW6_9FIRM</name>
<feature type="domain" description="CCA-adding enzyme C-terminal" evidence="12">
    <location>
        <begin position="300"/>
        <end position="441"/>
    </location>
</feature>
<proteinExistence type="inferred from homology"/>
<dbReference type="GO" id="GO:0046872">
    <property type="term" value="F:metal ion binding"/>
    <property type="evidence" value="ECO:0007669"/>
    <property type="project" value="UniProtKB-KW"/>
</dbReference>
<dbReference type="Proteomes" id="UP000266172">
    <property type="component" value="Unassembled WGS sequence"/>
</dbReference>
<evidence type="ECO:0000256" key="3">
    <source>
        <dbReference type="ARBA" id="ARBA00022694"/>
    </source>
</evidence>
<dbReference type="NCBIfam" id="TIGR00277">
    <property type="entry name" value="HDIG"/>
    <property type="match status" value="1"/>
</dbReference>
<evidence type="ECO:0000259" key="11">
    <source>
        <dbReference type="Pfam" id="PF12627"/>
    </source>
</evidence>
<evidence type="ECO:0000256" key="4">
    <source>
        <dbReference type="ARBA" id="ARBA00022695"/>
    </source>
</evidence>
<dbReference type="SUPFAM" id="SSF81301">
    <property type="entry name" value="Nucleotidyltransferase"/>
    <property type="match status" value="1"/>
</dbReference>
<evidence type="ECO:0000256" key="1">
    <source>
        <dbReference type="ARBA" id="ARBA00001946"/>
    </source>
</evidence>
<protein>
    <submittedName>
        <fullName evidence="13">CCA tRNA nucleotidyltransferase</fullName>
        <ecNumber evidence="13">2.7.7.72</ecNumber>
    </submittedName>
</protein>
<comment type="caution">
    <text evidence="13">The sequence shown here is derived from an EMBL/GenBank/DDBJ whole genome shotgun (WGS) entry which is preliminary data.</text>
</comment>
<dbReference type="PANTHER" id="PTHR46173">
    <property type="entry name" value="CCA TRNA NUCLEOTIDYLTRANSFERASE 1, MITOCHONDRIAL"/>
    <property type="match status" value="1"/>
</dbReference>
<evidence type="ECO:0000256" key="6">
    <source>
        <dbReference type="ARBA" id="ARBA00022741"/>
    </source>
</evidence>
<dbReference type="RefSeq" id="WP_118097190.1">
    <property type="nucleotide sequence ID" value="NZ_QRVL01000004.1"/>
</dbReference>
<dbReference type="CDD" id="cd00077">
    <property type="entry name" value="HDc"/>
    <property type="match status" value="1"/>
</dbReference>
<dbReference type="InterPro" id="IPR032828">
    <property type="entry name" value="PolyA_RNA-bd"/>
</dbReference>
<evidence type="ECO:0000313" key="14">
    <source>
        <dbReference type="Proteomes" id="UP000266172"/>
    </source>
</evidence>
<keyword evidence="4 13" id="KW-0548">Nucleotidyltransferase</keyword>
<evidence type="ECO:0000259" key="12">
    <source>
        <dbReference type="Pfam" id="PF13735"/>
    </source>
</evidence>
<keyword evidence="2 9" id="KW-0808">Transferase</keyword>
<dbReference type="GO" id="GO:0004810">
    <property type="term" value="F:CCA tRNA nucleotidyltransferase activity"/>
    <property type="evidence" value="ECO:0007669"/>
    <property type="project" value="UniProtKB-EC"/>
</dbReference>
<dbReference type="InterPro" id="IPR006675">
    <property type="entry name" value="HDIG_dom"/>
</dbReference>
<keyword evidence="7" id="KW-0460">Magnesium</keyword>
<dbReference type="Pfam" id="PF12627">
    <property type="entry name" value="PolyA_pol_RNAbd"/>
    <property type="match status" value="1"/>
</dbReference>
<evidence type="ECO:0000256" key="7">
    <source>
        <dbReference type="ARBA" id="ARBA00022842"/>
    </source>
</evidence>
<dbReference type="EC" id="2.7.7.72" evidence="13"/>
<evidence type="ECO:0000256" key="8">
    <source>
        <dbReference type="ARBA" id="ARBA00022884"/>
    </source>
</evidence>
<feature type="domain" description="tRNA nucleotidyltransferase/poly(A) polymerase RNA and SrmB- binding" evidence="11">
    <location>
        <begin position="174"/>
        <end position="234"/>
    </location>
</feature>
<dbReference type="InterPro" id="IPR043519">
    <property type="entry name" value="NT_sf"/>
</dbReference>
<keyword evidence="8 9" id="KW-0694">RNA-binding</keyword>
<evidence type="ECO:0000256" key="2">
    <source>
        <dbReference type="ARBA" id="ARBA00022679"/>
    </source>
</evidence>
<dbReference type="SUPFAM" id="SSF81891">
    <property type="entry name" value="Poly A polymerase C-terminal region-like"/>
    <property type="match status" value="1"/>
</dbReference>
<feature type="domain" description="Poly A polymerase head" evidence="10">
    <location>
        <begin position="27"/>
        <end position="147"/>
    </location>
</feature>
<dbReference type="InterPro" id="IPR050264">
    <property type="entry name" value="Bact_CCA-adding_enz_type3_sf"/>
</dbReference>
<dbReference type="EMBL" id="QRVL01000004">
    <property type="protein sequence ID" value="RGS41054.1"/>
    <property type="molecule type" value="Genomic_DNA"/>
</dbReference>
<reference evidence="13 14" key="1">
    <citation type="submission" date="2018-08" db="EMBL/GenBank/DDBJ databases">
        <title>A genome reference for cultivated species of the human gut microbiota.</title>
        <authorList>
            <person name="Zou Y."/>
            <person name="Xue W."/>
            <person name="Luo G."/>
        </authorList>
    </citation>
    <scope>NUCLEOTIDE SEQUENCE [LARGE SCALE GENOMIC DNA]</scope>
    <source>
        <strain evidence="13 14">AF22-12AC</strain>
    </source>
</reference>
<dbReference type="Gene3D" id="3.30.460.10">
    <property type="entry name" value="Beta Polymerase, domain 2"/>
    <property type="match status" value="1"/>
</dbReference>
<sequence length="452" mass="50585">MDKNAKISLPAKVARILNTLGGHGYEAYAVGGCVRDSLLGRTPQDWDITTSARPEQVKALFRHTIDTGIQHGTVTVMLDHEGFEVTTYRIDGEYEDARHPKEVAFTANLLEDLKRRDFTINAMAYNEVTGLVDAFDGIGDLERGVIRCVGNAMERFSEDALRMLRAVRFAAQLGFSIEQETQEAIAGLAGNIKKVSAERIQVELVKLLTSPNPGELKVAYRTGLTAVFLPEFDVMMETPQNNPHHCYSVGEHTLKAIEAVPADKVLRLTMLLHDIAKPACRTTDKKGVDHFYGHPVRGSEMARGILRRLKFDNDTTDRVCRLVHWHDDNPELSGKAVRRAVHRIGVEQYPALFAVKRADILAQSGYRRAEKLAYVDAYEQMYRECMEKKECLTIRELVVSGQDLIAAGMQPGKQIGEMLNELLDRVLEDPGLNTKEQLLKIVTGKISDQNRS</sequence>
<dbReference type="Gene3D" id="1.10.3090.10">
    <property type="entry name" value="cca-adding enzyme, domain 2"/>
    <property type="match status" value="1"/>
</dbReference>
<dbReference type="GO" id="GO:0000166">
    <property type="term" value="F:nucleotide binding"/>
    <property type="evidence" value="ECO:0007669"/>
    <property type="project" value="UniProtKB-KW"/>
</dbReference>
<keyword evidence="5" id="KW-0479">Metal-binding</keyword>
<evidence type="ECO:0000259" key="10">
    <source>
        <dbReference type="Pfam" id="PF01743"/>
    </source>
</evidence>
<dbReference type="InterPro" id="IPR032810">
    <property type="entry name" value="CCA-adding_enz_C"/>
</dbReference>
<comment type="similarity">
    <text evidence="9">Belongs to the tRNA nucleotidyltransferase/poly(A) polymerase family.</text>
</comment>
<evidence type="ECO:0000256" key="9">
    <source>
        <dbReference type="RuleBase" id="RU003953"/>
    </source>
</evidence>
<dbReference type="CDD" id="cd05398">
    <property type="entry name" value="NT_ClassII-CCAase"/>
    <property type="match status" value="1"/>
</dbReference>
<keyword evidence="3" id="KW-0819">tRNA processing</keyword>
<keyword evidence="6" id="KW-0547">Nucleotide-binding</keyword>
<dbReference type="GO" id="GO:0008033">
    <property type="term" value="P:tRNA processing"/>
    <property type="evidence" value="ECO:0007669"/>
    <property type="project" value="UniProtKB-KW"/>
</dbReference>
<dbReference type="InterPro" id="IPR002646">
    <property type="entry name" value="PolA_pol_head_dom"/>
</dbReference>
<comment type="cofactor">
    <cofactor evidence="1">
        <name>Mg(2+)</name>
        <dbReference type="ChEBI" id="CHEBI:18420"/>
    </cofactor>
</comment>